<protein>
    <submittedName>
        <fullName evidence="4">Probable glycosyltransferase At3g42180</fullName>
    </submittedName>
</protein>
<organism evidence="4 5">
    <name type="scientific">Durusdinium trenchii</name>
    <dbReference type="NCBI Taxonomy" id="1381693"/>
    <lineage>
        <taxon>Eukaryota</taxon>
        <taxon>Sar</taxon>
        <taxon>Alveolata</taxon>
        <taxon>Dinophyceae</taxon>
        <taxon>Suessiales</taxon>
        <taxon>Symbiodiniaceae</taxon>
        <taxon>Durusdinium</taxon>
    </lineage>
</organism>
<feature type="chain" id="PRO_5046492992" evidence="2">
    <location>
        <begin position="22"/>
        <end position="488"/>
    </location>
</feature>
<dbReference type="PANTHER" id="PTHR11062:SF281">
    <property type="entry name" value="EXOSTOSIN-LIKE 2"/>
    <property type="match status" value="1"/>
</dbReference>
<reference evidence="4 5" key="1">
    <citation type="submission" date="2024-02" db="EMBL/GenBank/DDBJ databases">
        <authorList>
            <person name="Chen Y."/>
            <person name="Shah S."/>
            <person name="Dougan E. K."/>
            <person name="Thang M."/>
            <person name="Chan C."/>
        </authorList>
    </citation>
    <scope>NUCLEOTIDE SEQUENCE [LARGE SCALE GENOMIC DNA]</scope>
</reference>
<comment type="similarity">
    <text evidence="1">Belongs to the glycosyltransferase 47 family.</text>
</comment>
<evidence type="ECO:0000313" key="4">
    <source>
        <dbReference type="EMBL" id="CAK9050733.1"/>
    </source>
</evidence>
<dbReference type="PANTHER" id="PTHR11062">
    <property type="entry name" value="EXOSTOSIN HEPARAN SULFATE GLYCOSYLTRANSFERASE -RELATED"/>
    <property type="match status" value="1"/>
</dbReference>
<dbReference type="Proteomes" id="UP001642464">
    <property type="component" value="Unassembled WGS sequence"/>
</dbReference>
<dbReference type="EMBL" id="CAXAMM010021868">
    <property type="protein sequence ID" value="CAK9050733.1"/>
    <property type="molecule type" value="Genomic_DNA"/>
</dbReference>
<feature type="signal peptide" evidence="2">
    <location>
        <begin position="1"/>
        <end position="21"/>
    </location>
</feature>
<dbReference type="InterPro" id="IPR004263">
    <property type="entry name" value="Exostosin"/>
</dbReference>
<dbReference type="Pfam" id="PF03016">
    <property type="entry name" value="Exostosin_GT47"/>
    <property type="match status" value="1"/>
</dbReference>
<name>A0ABP0MHY8_9DINO</name>
<evidence type="ECO:0000259" key="3">
    <source>
        <dbReference type="Pfam" id="PF03016"/>
    </source>
</evidence>
<sequence length="488" mass="55362">MAWSPGFLWLLAQCSFHCVRGNPGTLGGIRWTRCALNEVLGSKSELESFWQDYVLHWSSLHIDSGASLELARFFMKWTEILTQTKEVLRSVAENCLFGVLTVLLQALPAIDYEKGRHEATDVLKVASDLVAIFQEQPDRERIRSNSIADGWDVDSLLRTTRLYDTILGRSKPAKPSTTECGLKIYVAAMAKMPLQCLFGMYGTELLFHRHFLDLTQDCGALGLIRTVGTGKGMEVLNYFDHFNTDDSEAATLFQQTLQYLHEVGDGEWFRRGGEDLNTETAQSSFNRWKDIIIPGHIDQWRAEVLRQQNQPLESRDVLVSFHGRYSGNTESYENVTVRNWIMRDLAGLPGVSVGGFVEGYHSLMGRSRFCLAPRGITPWTIHLFVAMLAGCIPVILSDDLEVPFQELLDWTSFSVKWPSKQTGELYQYLRSIPLEMVSAMKAQVDRTACWFDYYSVEPGCSPFVAVLSLLRRRVEQRPSFTGHFWGPV</sequence>
<proteinExistence type="inferred from homology"/>
<keyword evidence="5" id="KW-1185">Reference proteome</keyword>
<dbReference type="InterPro" id="IPR040911">
    <property type="entry name" value="Exostosin_GT47"/>
</dbReference>
<evidence type="ECO:0000256" key="2">
    <source>
        <dbReference type="SAM" id="SignalP"/>
    </source>
</evidence>
<feature type="domain" description="Exostosin GT47" evidence="3">
    <location>
        <begin position="275"/>
        <end position="431"/>
    </location>
</feature>
<evidence type="ECO:0000256" key="1">
    <source>
        <dbReference type="ARBA" id="ARBA00010271"/>
    </source>
</evidence>
<accession>A0ABP0MHY8</accession>
<gene>
    <name evidence="4" type="ORF">SCF082_LOCUS27938</name>
</gene>
<comment type="caution">
    <text evidence="4">The sequence shown here is derived from an EMBL/GenBank/DDBJ whole genome shotgun (WGS) entry which is preliminary data.</text>
</comment>
<keyword evidence="2" id="KW-0732">Signal</keyword>
<evidence type="ECO:0000313" key="5">
    <source>
        <dbReference type="Proteomes" id="UP001642464"/>
    </source>
</evidence>